<dbReference type="KEGG" id="atw:C0099_10840"/>
<name>A0A2I6S804_9RHOO</name>
<organism evidence="1 2">
    <name type="scientific">Pseudazoarcus pumilus</name>
    <dbReference type="NCBI Taxonomy" id="2067960"/>
    <lineage>
        <taxon>Bacteria</taxon>
        <taxon>Pseudomonadati</taxon>
        <taxon>Pseudomonadota</taxon>
        <taxon>Betaproteobacteria</taxon>
        <taxon>Rhodocyclales</taxon>
        <taxon>Zoogloeaceae</taxon>
        <taxon>Pseudazoarcus</taxon>
    </lineage>
</organism>
<reference evidence="1 2" key="1">
    <citation type="submission" date="2018-01" db="EMBL/GenBank/DDBJ databases">
        <authorList>
            <person name="Fu G.-Y."/>
        </authorList>
    </citation>
    <scope>NUCLEOTIDE SEQUENCE [LARGE SCALE GENOMIC DNA]</scope>
    <source>
        <strain evidence="1 2">SY39</strain>
    </source>
</reference>
<dbReference type="Proteomes" id="UP000242205">
    <property type="component" value="Chromosome"/>
</dbReference>
<protein>
    <recommendedName>
        <fullName evidence="3">Thiolase C-terminal domain-containing protein</fullName>
    </recommendedName>
</protein>
<evidence type="ECO:0000313" key="1">
    <source>
        <dbReference type="EMBL" id="AUN95378.1"/>
    </source>
</evidence>
<proteinExistence type="predicted"/>
<evidence type="ECO:0000313" key="2">
    <source>
        <dbReference type="Proteomes" id="UP000242205"/>
    </source>
</evidence>
<dbReference type="AlphaFoldDB" id="A0A2I6S804"/>
<gene>
    <name evidence="1" type="ORF">C0099_10840</name>
</gene>
<accession>A0A2I6S804</accession>
<dbReference type="EMBL" id="CP025682">
    <property type="protein sequence ID" value="AUN95378.1"/>
    <property type="molecule type" value="Genomic_DNA"/>
</dbReference>
<keyword evidence="2" id="KW-1185">Reference proteome</keyword>
<evidence type="ECO:0008006" key="3">
    <source>
        <dbReference type="Google" id="ProtNLM"/>
    </source>
</evidence>
<sequence length="88" mass="9454">MSSYALADRVGLYGCAGKTREAVQGGPRNNERNAAGAAIQTHPKGLVQMARISALLLLERRPVFLHRRALICGPFGPSATVIAYEEMS</sequence>